<evidence type="ECO:0008006" key="3">
    <source>
        <dbReference type="Google" id="ProtNLM"/>
    </source>
</evidence>
<organism evidence="1 2">
    <name type="scientific">Gymnopus androsaceus JB14</name>
    <dbReference type="NCBI Taxonomy" id="1447944"/>
    <lineage>
        <taxon>Eukaryota</taxon>
        <taxon>Fungi</taxon>
        <taxon>Dikarya</taxon>
        <taxon>Basidiomycota</taxon>
        <taxon>Agaricomycotina</taxon>
        <taxon>Agaricomycetes</taxon>
        <taxon>Agaricomycetidae</taxon>
        <taxon>Agaricales</taxon>
        <taxon>Marasmiineae</taxon>
        <taxon>Omphalotaceae</taxon>
        <taxon>Gymnopus</taxon>
    </lineage>
</organism>
<evidence type="ECO:0000313" key="2">
    <source>
        <dbReference type="Proteomes" id="UP000799118"/>
    </source>
</evidence>
<dbReference type="EMBL" id="ML769401">
    <property type="protein sequence ID" value="KAE9406566.1"/>
    <property type="molecule type" value="Genomic_DNA"/>
</dbReference>
<reference evidence="1" key="1">
    <citation type="journal article" date="2019" name="Environ. Microbiol.">
        <title>Fungal ecological strategies reflected in gene transcription - a case study of two litter decomposers.</title>
        <authorList>
            <person name="Barbi F."/>
            <person name="Kohler A."/>
            <person name="Barry K."/>
            <person name="Baskaran P."/>
            <person name="Daum C."/>
            <person name="Fauchery L."/>
            <person name="Ihrmark K."/>
            <person name="Kuo A."/>
            <person name="LaButti K."/>
            <person name="Lipzen A."/>
            <person name="Morin E."/>
            <person name="Grigoriev I.V."/>
            <person name="Henrissat B."/>
            <person name="Lindahl B."/>
            <person name="Martin F."/>
        </authorList>
    </citation>
    <scope>NUCLEOTIDE SEQUENCE</scope>
    <source>
        <strain evidence="1">JB14</strain>
    </source>
</reference>
<accession>A0A6A4I7K5</accession>
<sequence>MLPTIQHWGSFRFPKLWSLRLDSSLLGLSFSYSLWRQLTFLNVIYDGTDGSVSWIADCCHNLSSIQFRLHSAPSIQRQITFGRLQSLSIVIMERTPGSANWIHNILLSLNCPSLTSLTLKRLIDEQNSRPVDGHKSFDWYFKSFLSSSTITNLSIQGLEPFGW</sequence>
<dbReference type="AlphaFoldDB" id="A0A6A4I7K5"/>
<evidence type="ECO:0000313" key="1">
    <source>
        <dbReference type="EMBL" id="KAE9406566.1"/>
    </source>
</evidence>
<dbReference type="Proteomes" id="UP000799118">
    <property type="component" value="Unassembled WGS sequence"/>
</dbReference>
<keyword evidence="2" id="KW-1185">Reference proteome</keyword>
<name>A0A6A4I7K5_9AGAR</name>
<protein>
    <recommendedName>
        <fullName evidence="3">F-box domain-containing protein</fullName>
    </recommendedName>
</protein>
<gene>
    <name evidence="1" type="ORF">BT96DRAFT_221641</name>
</gene>
<proteinExistence type="predicted"/>